<organism evidence="2 3">
    <name type="scientific">Beauveria asiatica</name>
    <dbReference type="NCBI Taxonomy" id="1069075"/>
    <lineage>
        <taxon>Eukaryota</taxon>
        <taxon>Fungi</taxon>
        <taxon>Dikarya</taxon>
        <taxon>Ascomycota</taxon>
        <taxon>Pezizomycotina</taxon>
        <taxon>Sordariomycetes</taxon>
        <taxon>Hypocreomycetidae</taxon>
        <taxon>Hypocreales</taxon>
        <taxon>Cordycipitaceae</taxon>
        <taxon>Beauveria</taxon>
    </lineage>
</organism>
<gene>
    <name evidence="2" type="ORF">G3M48_010221</name>
</gene>
<accession>A0AAW0RHY2</accession>
<dbReference type="AlphaFoldDB" id="A0AAW0RHY2"/>
<evidence type="ECO:0000313" key="3">
    <source>
        <dbReference type="Proteomes" id="UP001397290"/>
    </source>
</evidence>
<name>A0AAW0RHY2_9HYPO</name>
<dbReference type="Proteomes" id="UP001397290">
    <property type="component" value="Unassembled WGS sequence"/>
</dbReference>
<dbReference type="PANTHER" id="PTHR42070">
    <property type="entry name" value="FILAMENT ASSOCIATED PROTEIN, PUTATIVE (AFU_ORTHOLOGUE AFUA_8G06630)-RELATED"/>
    <property type="match status" value="1"/>
</dbReference>
<sequence>MTTNRLGAADRTNRRLNVNSSSKPAHHSSPAFATSLLACNMKLQSADLLVSQQKANLARIRDNQRRSRARRREYLQELEHRLRLCELQGIEATAEVQIAARRVADENRQLRQLLNEHGFSEEYINRFLQAGNVVPGPGMNHRQAFAAGEPSMASQALQQAMVSRRPASLEPNVPFSVTTQVMSDSSMSSTPSVSTSTPWDAMPAESSYGHNPGMHLQTTSLATQSSQQQQQYPTAIFMSNQTREPEAYLNQSAHLGSLASTPAMAQTMQQQQQQQQQHGRGHVHYDGPMNNYQTEDDSSYGDGSTGGWPG</sequence>
<dbReference type="EMBL" id="JAAHCF010000909">
    <property type="protein sequence ID" value="KAK8141598.1"/>
    <property type="molecule type" value="Genomic_DNA"/>
</dbReference>
<evidence type="ECO:0000313" key="2">
    <source>
        <dbReference type="EMBL" id="KAK8141598.1"/>
    </source>
</evidence>
<proteinExistence type="predicted"/>
<protein>
    <recommendedName>
        <fullName evidence="4">BZIP domain-containing protein</fullName>
    </recommendedName>
</protein>
<feature type="region of interest" description="Disordered" evidence="1">
    <location>
        <begin position="1"/>
        <end position="29"/>
    </location>
</feature>
<evidence type="ECO:0008006" key="4">
    <source>
        <dbReference type="Google" id="ProtNLM"/>
    </source>
</evidence>
<feature type="region of interest" description="Disordered" evidence="1">
    <location>
        <begin position="262"/>
        <end position="310"/>
    </location>
</feature>
<feature type="compositionally biased region" description="Low complexity" evidence="1">
    <location>
        <begin position="20"/>
        <end position="29"/>
    </location>
</feature>
<comment type="caution">
    <text evidence="2">The sequence shown here is derived from an EMBL/GenBank/DDBJ whole genome shotgun (WGS) entry which is preliminary data.</text>
</comment>
<keyword evidence="3" id="KW-1185">Reference proteome</keyword>
<dbReference type="PANTHER" id="PTHR42070:SF1">
    <property type="entry name" value="FILAMENT ASSOCIATED PROTEIN, PUTATIVE (AFU_ORTHOLOGUE AFUA_8G06630)-RELATED"/>
    <property type="match status" value="1"/>
</dbReference>
<reference evidence="2 3" key="1">
    <citation type="submission" date="2020-02" db="EMBL/GenBank/DDBJ databases">
        <title>Comparative genomics of the hypocrealean fungal genus Beauvera.</title>
        <authorList>
            <person name="Showalter D.N."/>
            <person name="Bushley K.E."/>
            <person name="Rehner S.A."/>
        </authorList>
    </citation>
    <scope>NUCLEOTIDE SEQUENCE [LARGE SCALE GENOMIC DNA]</scope>
    <source>
        <strain evidence="2 3">ARSEF4384</strain>
    </source>
</reference>
<evidence type="ECO:0000256" key="1">
    <source>
        <dbReference type="SAM" id="MobiDB-lite"/>
    </source>
</evidence>